<dbReference type="EMBL" id="LXQA011378380">
    <property type="protein sequence ID" value="MCI95177.1"/>
    <property type="molecule type" value="Genomic_DNA"/>
</dbReference>
<dbReference type="Proteomes" id="UP000265520">
    <property type="component" value="Unassembled WGS sequence"/>
</dbReference>
<comment type="caution">
    <text evidence="1">The sequence shown here is derived from an EMBL/GenBank/DDBJ whole genome shotgun (WGS) entry which is preliminary data.</text>
</comment>
<sequence>MTRHDEEEEPRCYRVDIIEVIENKCEVQPPSPHVERIAVDVIDVQEAEWEHEIEIFL</sequence>
<keyword evidence="2" id="KW-1185">Reference proteome</keyword>
<evidence type="ECO:0000313" key="1">
    <source>
        <dbReference type="EMBL" id="MCI95177.1"/>
    </source>
</evidence>
<organism evidence="1 2">
    <name type="scientific">Trifolium medium</name>
    <dbReference type="NCBI Taxonomy" id="97028"/>
    <lineage>
        <taxon>Eukaryota</taxon>
        <taxon>Viridiplantae</taxon>
        <taxon>Streptophyta</taxon>
        <taxon>Embryophyta</taxon>
        <taxon>Tracheophyta</taxon>
        <taxon>Spermatophyta</taxon>
        <taxon>Magnoliopsida</taxon>
        <taxon>eudicotyledons</taxon>
        <taxon>Gunneridae</taxon>
        <taxon>Pentapetalae</taxon>
        <taxon>rosids</taxon>
        <taxon>fabids</taxon>
        <taxon>Fabales</taxon>
        <taxon>Fabaceae</taxon>
        <taxon>Papilionoideae</taxon>
        <taxon>50 kb inversion clade</taxon>
        <taxon>NPAAA clade</taxon>
        <taxon>Hologalegina</taxon>
        <taxon>IRL clade</taxon>
        <taxon>Trifolieae</taxon>
        <taxon>Trifolium</taxon>
    </lineage>
</organism>
<dbReference type="AlphaFoldDB" id="A0A392W4D0"/>
<name>A0A392W4D0_9FABA</name>
<reference evidence="1 2" key="1">
    <citation type="journal article" date="2018" name="Front. Plant Sci.">
        <title>Red Clover (Trifolium pratense) and Zigzag Clover (T. medium) - A Picture of Genomic Similarities and Differences.</title>
        <authorList>
            <person name="Dluhosova J."/>
            <person name="Istvanek J."/>
            <person name="Nedelnik J."/>
            <person name="Repkova J."/>
        </authorList>
    </citation>
    <scope>NUCLEOTIDE SEQUENCE [LARGE SCALE GENOMIC DNA]</scope>
    <source>
        <strain evidence="2">cv. 10/8</strain>
        <tissue evidence="1">Leaf</tissue>
    </source>
</reference>
<feature type="non-terminal residue" evidence="1">
    <location>
        <position position="57"/>
    </location>
</feature>
<evidence type="ECO:0000313" key="2">
    <source>
        <dbReference type="Proteomes" id="UP000265520"/>
    </source>
</evidence>
<proteinExistence type="predicted"/>
<accession>A0A392W4D0</accession>
<protein>
    <submittedName>
        <fullName evidence="1">Uncharacterized protein</fullName>
    </submittedName>
</protein>